<evidence type="ECO:0000256" key="2">
    <source>
        <dbReference type="ARBA" id="ARBA00022908"/>
    </source>
</evidence>
<dbReference type="Proteomes" id="UP000199308">
    <property type="component" value="Unassembled WGS sequence"/>
</dbReference>
<sequence length="403" mass="46851">MQFYITKPKIIKESLINEVTLGVGQYVQGCVFFNNEHKVIKYPSLWLSKITEVENLSYSTAETYARNMTYFLDFLDQEEDLKELTLDEKLLHVTKHKLIKWINSLKQKDLDKGTIRNRETAIKAFYHFISDGELITKLIKRSPFPSKWLSSKPDQKAVVGATVNDLITLIQFSPYERERAMLQFMFDSGLRVSEVERVTFGDIKEAIAFTRSQVGKRNDDETFHPSYAPLKVQGSKGRENSIKERITLVSRPTLERLALYHSSPLYKKYQMKYSDKGECPAFLNSDGNVFKKAAIQKLIQRLNKKAIKNKAQIQHLYPHKFRHGSALMTLQDENLGNDFLERLVNVKKTLGHVFISTSERYTDMPHDVIDALNPENDQVKTTIEQMQRVYDETRLKIKLRDKK</sequence>
<organism evidence="8 9">
    <name type="scientific">Thalassotalea agarivorans</name>
    <name type="common">Thalassomonas agarivorans</name>
    <dbReference type="NCBI Taxonomy" id="349064"/>
    <lineage>
        <taxon>Bacteria</taxon>
        <taxon>Pseudomonadati</taxon>
        <taxon>Pseudomonadota</taxon>
        <taxon>Gammaproteobacteria</taxon>
        <taxon>Alteromonadales</taxon>
        <taxon>Colwelliaceae</taxon>
        <taxon>Thalassotalea</taxon>
    </lineage>
</organism>
<dbReference type="PANTHER" id="PTHR30349:SF81">
    <property type="entry name" value="TYROSINE RECOMBINASE XERC"/>
    <property type="match status" value="1"/>
</dbReference>
<evidence type="ECO:0000256" key="3">
    <source>
        <dbReference type="ARBA" id="ARBA00023125"/>
    </source>
</evidence>
<keyword evidence="1" id="KW-0159">Chromosome partition</keyword>
<dbReference type="Pfam" id="PF02899">
    <property type="entry name" value="Phage_int_SAM_1"/>
    <property type="match status" value="1"/>
</dbReference>
<protein>
    <submittedName>
        <fullName evidence="8">Integrase/recombinase XerC</fullName>
    </submittedName>
</protein>
<keyword evidence="3 5" id="KW-0238">DNA-binding</keyword>
<dbReference type="GO" id="GO:0007059">
    <property type="term" value="P:chromosome segregation"/>
    <property type="evidence" value="ECO:0007669"/>
    <property type="project" value="UniProtKB-KW"/>
</dbReference>
<dbReference type="InterPro" id="IPR013762">
    <property type="entry name" value="Integrase-like_cat_sf"/>
</dbReference>
<dbReference type="AlphaFoldDB" id="A0A1H9ZJ85"/>
<evidence type="ECO:0000313" key="9">
    <source>
        <dbReference type="Proteomes" id="UP000199308"/>
    </source>
</evidence>
<feature type="domain" description="Tyr recombinase" evidence="6">
    <location>
        <begin position="156"/>
        <end position="377"/>
    </location>
</feature>
<dbReference type="Pfam" id="PF00589">
    <property type="entry name" value="Phage_integrase"/>
    <property type="match status" value="1"/>
</dbReference>
<dbReference type="EMBL" id="FOHK01000002">
    <property type="protein sequence ID" value="SES81730.1"/>
    <property type="molecule type" value="Genomic_DNA"/>
</dbReference>
<dbReference type="InterPro" id="IPR004107">
    <property type="entry name" value="Integrase_SAM-like_N"/>
</dbReference>
<evidence type="ECO:0000259" key="7">
    <source>
        <dbReference type="PROSITE" id="PS51900"/>
    </source>
</evidence>
<reference evidence="8 9" key="1">
    <citation type="submission" date="2016-10" db="EMBL/GenBank/DDBJ databases">
        <authorList>
            <person name="de Groot N.N."/>
        </authorList>
    </citation>
    <scope>NUCLEOTIDE SEQUENCE [LARGE SCALE GENOMIC DNA]</scope>
    <source>
        <strain evidence="8 9">DSM 19706</strain>
    </source>
</reference>
<evidence type="ECO:0000313" key="8">
    <source>
        <dbReference type="EMBL" id="SES81730.1"/>
    </source>
</evidence>
<evidence type="ECO:0000256" key="5">
    <source>
        <dbReference type="PROSITE-ProRule" id="PRU01248"/>
    </source>
</evidence>
<dbReference type="PROSITE" id="PS51898">
    <property type="entry name" value="TYR_RECOMBINASE"/>
    <property type="match status" value="1"/>
</dbReference>
<dbReference type="InterPro" id="IPR011010">
    <property type="entry name" value="DNA_brk_join_enz"/>
</dbReference>
<feature type="domain" description="Core-binding (CB)" evidence="7">
    <location>
        <begin position="34"/>
        <end position="130"/>
    </location>
</feature>
<dbReference type="InterPro" id="IPR002104">
    <property type="entry name" value="Integrase_catalytic"/>
</dbReference>
<dbReference type="InterPro" id="IPR044068">
    <property type="entry name" value="CB"/>
</dbReference>
<dbReference type="InterPro" id="IPR050090">
    <property type="entry name" value="Tyrosine_recombinase_XerCD"/>
</dbReference>
<dbReference type="PROSITE" id="PS51900">
    <property type="entry name" value="CB"/>
    <property type="match status" value="1"/>
</dbReference>
<dbReference type="InterPro" id="IPR010998">
    <property type="entry name" value="Integrase_recombinase_N"/>
</dbReference>
<evidence type="ECO:0000256" key="4">
    <source>
        <dbReference type="ARBA" id="ARBA00023172"/>
    </source>
</evidence>
<keyword evidence="4" id="KW-0233">DNA recombination</keyword>
<gene>
    <name evidence="8" type="ORF">SAMN05660429_00476</name>
</gene>
<dbReference type="STRING" id="349064.SAMN05660429_00476"/>
<dbReference type="Gene3D" id="1.10.150.130">
    <property type="match status" value="1"/>
</dbReference>
<keyword evidence="9" id="KW-1185">Reference proteome</keyword>
<proteinExistence type="predicted"/>
<name>A0A1H9ZJ85_THASX</name>
<dbReference type="GO" id="GO:0003677">
    <property type="term" value="F:DNA binding"/>
    <property type="evidence" value="ECO:0007669"/>
    <property type="project" value="UniProtKB-UniRule"/>
</dbReference>
<dbReference type="GO" id="GO:0015074">
    <property type="term" value="P:DNA integration"/>
    <property type="evidence" value="ECO:0007669"/>
    <property type="project" value="UniProtKB-KW"/>
</dbReference>
<dbReference type="OrthoDB" id="5899838at2"/>
<evidence type="ECO:0000256" key="1">
    <source>
        <dbReference type="ARBA" id="ARBA00022829"/>
    </source>
</evidence>
<keyword evidence="2" id="KW-0229">DNA integration</keyword>
<dbReference type="GO" id="GO:0006310">
    <property type="term" value="P:DNA recombination"/>
    <property type="evidence" value="ECO:0007669"/>
    <property type="project" value="UniProtKB-KW"/>
</dbReference>
<accession>A0A1H9ZJ85</accession>
<dbReference type="PANTHER" id="PTHR30349">
    <property type="entry name" value="PHAGE INTEGRASE-RELATED"/>
    <property type="match status" value="1"/>
</dbReference>
<evidence type="ECO:0000259" key="6">
    <source>
        <dbReference type="PROSITE" id="PS51898"/>
    </source>
</evidence>
<dbReference type="SUPFAM" id="SSF56349">
    <property type="entry name" value="DNA breaking-rejoining enzymes"/>
    <property type="match status" value="1"/>
</dbReference>
<dbReference type="RefSeq" id="WP_093327377.1">
    <property type="nucleotide sequence ID" value="NZ_AP027363.1"/>
</dbReference>
<dbReference type="Gene3D" id="1.10.443.10">
    <property type="entry name" value="Intergrase catalytic core"/>
    <property type="match status" value="1"/>
</dbReference>